<dbReference type="Proteomes" id="UP000429484">
    <property type="component" value="Unassembled WGS sequence"/>
</dbReference>
<dbReference type="AlphaFoldDB" id="A0AAW9TN49"/>
<protein>
    <submittedName>
        <fullName evidence="1">Uncharacterized protein</fullName>
    </submittedName>
</protein>
<accession>A0AAW9TN49</accession>
<dbReference type="EMBL" id="WISR01000124">
    <property type="protein sequence ID" value="MQW33589.1"/>
    <property type="molecule type" value="Genomic_DNA"/>
</dbReference>
<proteinExistence type="predicted"/>
<reference evidence="1 2" key="1">
    <citation type="journal article" date="2013" name="Genome Biol.">
        <title>Comparative genomics of the core and accessory genomes of 48 Sinorhizobium strains comprising five genospecies.</title>
        <authorList>
            <person name="Sugawara M."/>
            <person name="Epstein B."/>
            <person name="Badgley B.D."/>
            <person name="Unno T."/>
            <person name="Xu L."/>
            <person name="Reese J."/>
            <person name="Gyaneshwar P."/>
            <person name="Denny R."/>
            <person name="Mudge J."/>
            <person name="Bharti A.K."/>
            <person name="Farmer A.D."/>
            <person name="May G.D."/>
            <person name="Woodward J.E."/>
            <person name="Medigue C."/>
            <person name="Vallenet D."/>
            <person name="Lajus A."/>
            <person name="Rouy Z."/>
            <person name="Martinez-Vaz B."/>
            <person name="Tiffin P."/>
            <person name="Young N.D."/>
            <person name="Sadowsky M.J."/>
        </authorList>
    </citation>
    <scope>NUCLEOTIDE SEQUENCE [LARGE SCALE GENOMIC DNA]</scope>
    <source>
        <strain evidence="1 2">N6B1</strain>
    </source>
</reference>
<sequence>MNTERESYSHLHVEAALCLWEAMCEANQRGWERDPENERRKKRLKPLTGNAAAFYETWRNVGAVAMRHMAIHLADDMLKTWDALTEAEQEELIPYDWEFAPAFLAIIQWDRWGTPVLPNTPREMAEAVLAFQRTTL</sequence>
<evidence type="ECO:0000313" key="2">
    <source>
        <dbReference type="Proteomes" id="UP000429484"/>
    </source>
</evidence>
<evidence type="ECO:0000313" key="1">
    <source>
        <dbReference type="EMBL" id="MQW33589.1"/>
    </source>
</evidence>
<organism evidence="1 2">
    <name type="scientific">Rhizobium meliloti</name>
    <name type="common">Ensifer meliloti</name>
    <name type="synonym">Sinorhizobium meliloti</name>
    <dbReference type="NCBI Taxonomy" id="382"/>
    <lineage>
        <taxon>Bacteria</taxon>
        <taxon>Pseudomonadati</taxon>
        <taxon>Pseudomonadota</taxon>
        <taxon>Alphaproteobacteria</taxon>
        <taxon>Hyphomicrobiales</taxon>
        <taxon>Rhizobiaceae</taxon>
        <taxon>Sinorhizobium/Ensifer group</taxon>
        <taxon>Sinorhizobium</taxon>
    </lineage>
</organism>
<name>A0AAW9TN49_RHIML</name>
<comment type="caution">
    <text evidence="1">The sequence shown here is derived from an EMBL/GenBank/DDBJ whole genome shotgun (WGS) entry which is preliminary data.</text>
</comment>
<gene>
    <name evidence="1" type="ORF">GHK53_12455</name>
</gene>
<dbReference type="RefSeq" id="WP_153349697.1">
    <property type="nucleotide sequence ID" value="NZ_WISR01000124.1"/>
</dbReference>